<reference evidence="2" key="1">
    <citation type="journal article" date="2020" name="Stud. Mycol.">
        <title>101 Dothideomycetes genomes: a test case for predicting lifestyles and emergence of pathogens.</title>
        <authorList>
            <person name="Haridas S."/>
            <person name="Albert R."/>
            <person name="Binder M."/>
            <person name="Bloem J."/>
            <person name="Labutti K."/>
            <person name="Salamov A."/>
            <person name="Andreopoulos B."/>
            <person name="Baker S."/>
            <person name="Barry K."/>
            <person name="Bills G."/>
            <person name="Bluhm B."/>
            <person name="Cannon C."/>
            <person name="Castanera R."/>
            <person name="Culley D."/>
            <person name="Daum C."/>
            <person name="Ezra D."/>
            <person name="Gonzalez J."/>
            <person name="Henrissat B."/>
            <person name="Kuo A."/>
            <person name="Liang C."/>
            <person name="Lipzen A."/>
            <person name="Lutzoni F."/>
            <person name="Magnuson J."/>
            <person name="Mondo S."/>
            <person name="Nolan M."/>
            <person name="Ohm R."/>
            <person name="Pangilinan J."/>
            <person name="Park H.-J."/>
            <person name="Ramirez L."/>
            <person name="Alfaro M."/>
            <person name="Sun H."/>
            <person name="Tritt A."/>
            <person name="Yoshinaga Y."/>
            <person name="Zwiers L.-H."/>
            <person name="Turgeon B."/>
            <person name="Goodwin S."/>
            <person name="Spatafora J."/>
            <person name="Crous P."/>
            <person name="Grigoriev I."/>
        </authorList>
    </citation>
    <scope>NUCLEOTIDE SEQUENCE</scope>
    <source>
        <strain evidence="2">CBS 183.55</strain>
    </source>
</reference>
<dbReference type="RefSeq" id="XP_033452856.1">
    <property type="nucleotide sequence ID" value="XM_033588540.1"/>
</dbReference>
<dbReference type="EMBL" id="ML978958">
    <property type="protein sequence ID" value="KAF1932608.1"/>
    <property type="molecule type" value="Genomic_DNA"/>
</dbReference>
<protein>
    <submittedName>
        <fullName evidence="2">Uncharacterized protein</fullName>
    </submittedName>
</protein>
<feature type="region of interest" description="Disordered" evidence="1">
    <location>
        <begin position="100"/>
        <end position="134"/>
    </location>
</feature>
<name>A0A6A5S013_9PLEO</name>
<sequence>MSSSTSSSPSTSRFGVELADGALRILRYPFLQRAEFATWGLLHHLLPHHTKIPCSWKSIQRILNRSGLATKYYSNTSKPTHHPPQRHSIHIITPQHLPLPPLRNQHNPHHTTYNPGTPSQKHSTPQNAHTQSSLPLILVRRRSLRAVLSASTPPSATALLRSRTYSAFTCGAR</sequence>
<gene>
    <name evidence="2" type="ORF">M421DRAFT_245073</name>
</gene>
<dbReference type="Proteomes" id="UP000800082">
    <property type="component" value="Unassembled WGS sequence"/>
</dbReference>
<evidence type="ECO:0000256" key="1">
    <source>
        <dbReference type="SAM" id="MobiDB-lite"/>
    </source>
</evidence>
<dbReference type="AlphaFoldDB" id="A0A6A5S013"/>
<keyword evidence="3" id="KW-1185">Reference proteome</keyword>
<proteinExistence type="predicted"/>
<feature type="compositionally biased region" description="Polar residues" evidence="1">
    <location>
        <begin position="110"/>
        <end position="134"/>
    </location>
</feature>
<evidence type="ECO:0000313" key="3">
    <source>
        <dbReference type="Proteomes" id="UP000800082"/>
    </source>
</evidence>
<evidence type="ECO:0000313" key="2">
    <source>
        <dbReference type="EMBL" id="KAF1932608.1"/>
    </source>
</evidence>
<dbReference type="GeneID" id="54346187"/>
<accession>A0A6A5S013</accession>
<organism evidence="2 3">
    <name type="scientific">Didymella exigua CBS 183.55</name>
    <dbReference type="NCBI Taxonomy" id="1150837"/>
    <lineage>
        <taxon>Eukaryota</taxon>
        <taxon>Fungi</taxon>
        <taxon>Dikarya</taxon>
        <taxon>Ascomycota</taxon>
        <taxon>Pezizomycotina</taxon>
        <taxon>Dothideomycetes</taxon>
        <taxon>Pleosporomycetidae</taxon>
        <taxon>Pleosporales</taxon>
        <taxon>Pleosporineae</taxon>
        <taxon>Didymellaceae</taxon>
        <taxon>Didymella</taxon>
    </lineage>
</organism>